<dbReference type="Gene3D" id="1.10.287.130">
    <property type="match status" value="1"/>
</dbReference>
<sequence length="826" mass="90436">MINTDKKSLFRKATFAALPLVLVPGLALSATTYDRARVVSAQPVYETVSYEVPVQECRMEQVAYRHAPEHRASATGPILGAILGGALGNAVGHKKRNKQVGTVVGAVLGGSIGADIARQNRHYRGAPVQYRNEEVCETVSEYRSEQQLSGYDVRYRSAVMDNTSNNRSKRRRQVLKGVLLLSALLALPVHAAEPRDGLSSVEQPRNGLSNGQSFAPAPGISIDKATSLARQKVGGRVLSATPKQRGGNTIYRVRMLVDGERVITVTVDQQGRVKGDMRILIVEDEASLREQLGSHLKGEGYAVDLAADGEEGLYYGREYEYDAAVIDLGLPKIDGLSLIKTFRSEDRSFPVLVLTARGHWQDKVQGLEAGADDYLAKPFQMEELVARLNALIRRTAGYASPVLSQGDLQLDTAKKEVRVSEQEQLRLVIYSLMGSVDEVEGRLTFSEGVTEPRLTQPESGLYAKVSNELGEVIWRSPSAVTSGVSFPNIDAEPGAFVFTPDNGVTPRYHLSYTVIWENADTEEVIFSAATDQRPFRIAINQFRRSLGIGLGAATALFIFAQLLALRWGLLPLRTMAEEVQQLEAGHRQALSANYPKELAGLAQNLDRFVDHEQRSRSRYRNALDDLAHSLKTPLAVVRNSLLDTQVNKPLLTEQLDRMETTVMHQLTKASASGPVVVGQSVAIGEMVERLLRALQTAYLDRGIAVQVTADPDVIARGDERDFMEMVGNLLENAFKYTHSQIAITVSLVADAEHGKRCQIVIEDDGEGIPAAMRSEVLRRGRRLDEIQSGQGIGLAMVAELVELYAGELEIDKSASGGASVRLYLPV</sequence>
<dbReference type="InterPro" id="IPR008816">
    <property type="entry name" value="Gly_zipper_2TM_dom"/>
</dbReference>
<dbReference type="Pfam" id="PF00072">
    <property type="entry name" value="Response_reg"/>
    <property type="match status" value="1"/>
</dbReference>
<protein>
    <recommendedName>
        <fullName evidence="3">histidine kinase</fullName>
        <ecNumber evidence="3">2.7.13.3</ecNumber>
    </recommendedName>
</protein>
<dbReference type="Pfam" id="PF02518">
    <property type="entry name" value="HATPase_c"/>
    <property type="match status" value="1"/>
</dbReference>
<dbReference type="InterPro" id="IPR005467">
    <property type="entry name" value="His_kinase_dom"/>
</dbReference>
<dbReference type="Gene3D" id="3.40.50.2300">
    <property type="match status" value="1"/>
</dbReference>
<dbReference type="FunFam" id="3.40.50.2300:FF:000002">
    <property type="entry name" value="DNA-binding response regulator PhoP"/>
    <property type="match status" value="1"/>
</dbReference>
<keyword evidence="9" id="KW-0902">Two-component regulatory system</keyword>
<evidence type="ECO:0000256" key="5">
    <source>
        <dbReference type="ARBA" id="ARBA00022679"/>
    </source>
</evidence>
<keyword evidence="8 16" id="KW-1133">Transmembrane helix</keyword>
<evidence type="ECO:0000313" key="20">
    <source>
        <dbReference type="EMBL" id="CAE7149290.1"/>
    </source>
</evidence>
<dbReference type="PRINTS" id="PR00344">
    <property type="entry name" value="BCTRLSENSOR"/>
</dbReference>
<keyword evidence="13" id="KW-0804">Transcription</keyword>
<dbReference type="InterPro" id="IPR011006">
    <property type="entry name" value="CheY-like_superfamily"/>
</dbReference>
<dbReference type="AlphaFoldDB" id="A0A812IMS6"/>
<evidence type="ECO:0000256" key="2">
    <source>
        <dbReference type="ARBA" id="ARBA00004370"/>
    </source>
</evidence>
<comment type="subcellular location">
    <subcellularLocation>
        <location evidence="2">Membrane</location>
    </subcellularLocation>
</comment>
<feature type="region of interest" description="Disordered" evidence="15">
    <location>
        <begin position="196"/>
        <end position="218"/>
    </location>
</feature>
<dbReference type="PROSITE" id="PS50109">
    <property type="entry name" value="HIS_KIN"/>
    <property type="match status" value="1"/>
</dbReference>
<keyword evidence="11" id="KW-0238">DNA-binding</keyword>
<dbReference type="SUPFAM" id="SSF55874">
    <property type="entry name" value="ATPase domain of HSP90 chaperone/DNA topoisomerase II/histidine kinase"/>
    <property type="match status" value="1"/>
</dbReference>
<feature type="modified residue" description="4-aspartylphosphate" evidence="14">
    <location>
        <position position="327"/>
    </location>
</feature>
<evidence type="ECO:0000259" key="18">
    <source>
        <dbReference type="PROSITE" id="PS50110"/>
    </source>
</evidence>
<feature type="domain" description="HAMP" evidence="19">
    <location>
        <begin position="566"/>
        <end position="617"/>
    </location>
</feature>
<dbReference type="PANTHER" id="PTHR45436:SF5">
    <property type="entry name" value="SENSOR HISTIDINE KINASE TRCS"/>
    <property type="match status" value="1"/>
</dbReference>
<keyword evidence="10" id="KW-0805">Transcription regulation</keyword>
<comment type="caution">
    <text evidence="20">The sequence shown here is derived from an EMBL/GenBank/DDBJ whole genome shotgun (WGS) entry which is preliminary data.</text>
</comment>
<dbReference type="EMBL" id="CAJNIZ010000001">
    <property type="protein sequence ID" value="CAE7149290.1"/>
    <property type="molecule type" value="Genomic_DNA"/>
</dbReference>
<dbReference type="InterPro" id="IPR001789">
    <property type="entry name" value="Sig_transdc_resp-reg_receiver"/>
</dbReference>
<dbReference type="CDD" id="cd19934">
    <property type="entry name" value="REC_OmpR_EcPhoP-like"/>
    <property type="match status" value="1"/>
</dbReference>
<evidence type="ECO:0000256" key="1">
    <source>
        <dbReference type="ARBA" id="ARBA00000085"/>
    </source>
</evidence>
<evidence type="ECO:0000256" key="15">
    <source>
        <dbReference type="SAM" id="MobiDB-lite"/>
    </source>
</evidence>
<dbReference type="SUPFAM" id="SSF52172">
    <property type="entry name" value="CheY-like"/>
    <property type="match status" value="1"/>
</dbReference>
<evidence type="ECO:0000256" key="8">
    <source>
        <dbReference type="ARBA" id="ARBA00022989"/>
    </source>
</evidence>
<dbReference type="GO" id="GO:0005886">
    <property type="term" value="C:plasma membrane"/>
    <property type="evidence" value="ECO:0007669"/>
    <property type="project" value="TreeGrafter"/>
</dbReference>
<evidence type="ECO:0000313" key="21">
    <source>
        <dbReference type="Proteomes" id="UP000649617"/>
    </source>
</evidence>
<feature type="transmembrane region" description="Helical" evidence="16">
    <location>
        <begin position="546"/>
        <end position="565"/>
    </location>
</feature>
<feature type="domain" description="Histidine kinase" evidence="17">
    <location>
        <begin position="625"/>
        <end position="826"/>
    </location>
</feature>
<proteinExistence type="predicted"/>
<dbReference type="Proteomes" id="UP000649617">
    <property type="component" value="Unassembled WGS sequence"/>
</dbReference>
<evidence type="ECO:0000256" key="13">
    <source>
        <dbReference type="ARBA" id="ARBA00023163"/>
    </source>
</evidence>
<dbReference type="SMART" id="SM00387">
    <property type="entry name" value="HATPase_c"/>
    <property type="match status" value="1"/>
</dbReference>
<dbReference type="PROSITE" id="PS50885">
    <property type="entry name" value="HAMP"/>
    <property type="match status" value="1"/>
</dbReference>
<evidence type="ECO:0000256" key="3">
    <source>
        <dbReference type="ARBA" id="ARBA00012438"/>
    </source>
</evidence>
<dbReference type="GO" id="GO:0000160">
    <property type="term" value="P:phosphorelay signal transduction system"/>
    <property type="evidence" value="ECO:0007669"/>
    <property type="project" value="UniProtKB-KW"/>
</dbReference>
<evidence type="ECO:0000256" key="4">
    <source>
        <dbReference type="ARBA" id="ARBA00022553"/>
    </source>
</evidence>
<dbReference type="InterPro" id="IPR003594">
    <property type="entry name" value="HATPase_dom"/>
</dbReference>
<dbReference type="GO" id="GO:0003677">
    <property type="term" value="F:DNA binding"/>
    <property type="evidence" value="ECO:0007669"/>
    <property type="project" value="UniProtKB-KW"/>
</dbReference>
<evidence type="ECO:0000256" key="6">
    <source>
        <dbReference type="ARBA" id="ARBA00022692"/>
    </source>
</evidence>
<name>A0A812IMS6_SYMPI</name>
<dbReference type="InterPro" id="IPR050428">
    <property type="entry name" value="TCS_sensor_his_kinase"/>
</dbReference>
<evidence type="ECO:0000256" key="14">
    <source>
        <dbReference type="PROSITE-ProRule" id="PRU00169"/>
    </source>
</evidence>
<keyword evidence="5" id="KW-0808">Transferase</keyword>
<evidence type="ECO:0000256" key="16">
    <source>
        <dbReference type="SAM" id="Phobius"/>
    </source>
</evidence>
<dbReference type="SMART" id="SM00448">
    <property type="entry name" value="REC"/>
    <property type="match status" value="1"/>
</dbReference>
<reference evidence="20" key="1">
    <citation type="submission" date="2021-02" db="EMBL/GenBank/DDBJ databases">
        <authorList>
            <person name="Dougan E. K."/>
            <person name="Rhodes N."/>
            <person name="Thang M."/>
            <person name="Chan C."/>
        </authorList>
    </citation>
    <scope>NUCLEOTIDE SEQUENCE</scope>
</reference>
<keyword evidence="7" id="KW-0418">Kinase</keyword>
<evidence type="ECO:0000256" key="7">
    <source>
        <dbReference type="ARBA" id="ARBA00022777"/>
    </source>
</evidence>
<dbReference type="Pfam" id="PF03413">
    <property type="entry name" value="PepSY"/>
    <property type="match status" value="1"/>
</dbReference>
<dbReference type="GO" id="GO:0019867">
    <property type="term" value="C:outer membrane"/>
    <property type="evidence" value="ECO:0007669"/>
    <property type="project" value="InterPro"/>
</dbReference>
<dbReference type="Pfam" id="PF05433">
    <property type="entry name" value="Rick_17kDa_Anti"/>
    <property type="match status" value="1"/>
</dbReference>
<comment type="catalytic activity">
    <reaction evidence="1">
        <text>ATP + protein L-histidine = ADP + protein N-phospho-L-histidine.</text>
        <dbReference type="EC" id="2.7.13.3"/>
    </reaction>
</comment>
<dbReference type="InterPro" id="IPR004358">
    <property type="entry name" value="Sig_transdc_His_kin-like_C"/>
</dbReference>
<feature type="domain" description="Response regulatory" evidence="18">
    <location>
        <begin position="278"/>
        <end position="392"/>
    </location>
</feature>
<evidence type="ECO:0000259" key="17">
    <source>
        <dbReference type="PROSITE" id="PS50109"/>
    </source>
</evidence>
<dbReference type="InterPro" id="IPR003660">
    <property type="entry name" value="HAMP_dom"/>
</dbReference>
<dbReference type="InterPro" id="IPR025711">
    <property type="entry name" value="PepSY"/>
</dbReference>
<feature type="compositionally biased region" description="Polar residues" evidence="15">
    <location>
        <begin position="200"/>
        <end position="213"/>
    </location>
</feature>
<organism evidence="20 21">
    <name type="scientific">Symbiodinium pilosum</name>
    <name type="common">Dinoflagellate</name>
    <dbReference type="NCBI Taxonomy" id="2952"/>
    <lineage>
        <taxon>Eukaryota</taxon>
        <taxon>Sar</taxon>
        <taxon>Alveolata</taxon>
        <taxon>Dinophyceae</taxon>
        <taxon>Suessiales</taxon>
        <taxon>Symbiodiniaceae</taxon>
        <taxon>Symbiodinium</taxon>
    </lineage>
</organism>
<dbReference type="PANTHER" id="PTHR45436">
    <property type="entry name" value="SENSOR HISTIDINE KINASE YKOH"/>
    <property type="match status" value="1"/>
</dbReference>
<dbReference type="EC" id="2.7.13.3" evidence="3"/>
<dbReference type="Gene3D" id="3.30.565.10">
    <property type="entry name" value="Histidine kinase-like ATPase, C-terminal domain"/>
    <property type="match status" value="1"/>
</dbReference>
<evidence type="ECO:0000256" key="11">
    <source>
        <dbReference type="ARBA" id="ARBA00023125"/>
    </source>
</evidence>
<evidence type="ECO:0000256" key="10">
    <source>
        <dbReference type="ARBA" id="ARBA00023015"/>
    </source>
</evidence>
<accession>A0A812IMS6</accession>
<dbReference type="OrthoDB" id="449392at2759"/>
<evidence type="ECO:0000256" key="9">
    <source>
        <dbReference type="ARBA" id="ARBA00023012"/>
    </source>
</evidence>
<keyword evidence="21" id="KW-1185">Reference proteome</keyword>
<evidence type="ECO:0000259" key="19">
    <source>
        <dbReference type="PROSITE" id="PS50885"/>
    </source>
</evidence>
<dbReference type="PROSITE" id="PS50110">
    <property type="entry name" value="RESPONSE_REGULATORY"/>
    <property type="match status" value="1"/>
</dbReference>
<dbReference type="InterPro" id="IPR036890">
    <property type="entry name" value="HATPase_C_sf"/>
</dbReference>
<evidence type="ECO:0000256" key="12">
    <source>
        <dbReference type="ARBA" id="ARBA00023136"/>
    </source>
</evidence>
<keyword evidence="12 16" id="KW-0472">Membrane</keyword>
<keyword evidence="6 16" id="KW-0812">Transmembrane</keyword>
<keyword evidence="4 14" id="KW-0597">Phosphoprotein</keyword>
<dbReference type="GO" id="GO:0004673">
    <property type="term" value="F:protein histidine kinase activity"/>
    <property type="evidence" value="ECO:0007669"/>
    <property type="project" value="UniProtKB-EC"/>
</dbReference>
<gene>
    <name evidence="20" type="primary">phoP</name>
    <name evidence="20" type="ORF">SPIL2461_LOCUS108</name>
</gene>